<sequence>MAKEHIDEPTNLSLSGAIYVPNGLRLRKLGGALSLPSRPTSTALRSVKVSLYTGSSWVLPFCLGDKSQEPEQRFQQWREKATLINHIDNKHLAEIDKKGPIQCPHPCCENRVYSTTMDLRRHFYNVHSIEEPRRNCVSRKRKWVHEDDTMEYPAPKKERSNQELLYPATVQDVSQAEPMVDKKDSI</sequence>
<evidence type="ECO:0000313" key="1">
    <source>
        <dbReference type="EMBL" id="KAA8649641.1"/>
    </source>
</evidence>
<proteinExistence type="predicted"/>
<dbReference type="OrthoDB" id="4357582at2759"/>
<dbReference type="EMBL" id="QUQM01000001">
    <property type="protein sequence ID" value="KAA8649641.1"/>
    <property type="molecule type" value="Genomic_DNA"/>
</dbReference>
<reference evidence="1 2" key="1">
    <citation type="submission" date="2019-08" db="EMBL/GenBank/DDBJ databases">
        <title>The genome sequence of a newly discovered highly antifungal drug resistant Aspergillus species, Aspergillus tanneri NIH 1004.</title>
        <authorList>
            <person name="Mounaud S."/>
            <person name="Singh I."/>
            <person name="Joardar V."/>
            <person name="Pakala S."/>
            <person name="Pakala S."/>
            <person name="Venepally P."/>
            <person name="Chung J.K."/>
            <person name="Losada L."/>
            <person name="Nierman W.C."/>
        </authorList>
    </citation>
    <scope>NUCLEOTIDE SEQUENCE [LARGE SCALE GENOMIC DNA]</scope>
    <source>
        <strain evidence="1 2">NIH1004</strain>
    </source>
</reference>
<name>A0A5M9MRA2_9EURO</name>
<organism evidence="1 2">
    <name type="scientific">Aspergillus tanneri</name>
    <dbReference type="NCBI Taxonomy" id="1220188"/>
    <lineage>
        <taxon>Eukaryota</taxon>
        <taxon>Fungi</taxon>
        <taxon>Dikarya</taxon>
        <taxon>Ascomycota</taxon>
        <taxon>Pezizomycotina</taxon>
        <taxon>Eurotiomycetes</taxon>
        <taxon>Eurotiomycetidae</taxon>
        <taxon>Eurotiales</taxon>
        <taxon>Aspergillaceae</taxon>
        <taxon>Aspergillus</taxon>
        <taxon>Aspergillus subgen. Circumdati</taxon>
    </lineage>
</organism>
<evidence type="ECO:0000313" key="2">
    <source>
        <dbReference type="Proteomes" id="UP000324241"/>
    </source>
</evidence>
<dbReference type="GeneID" id="54325014"/>
<protein>
    <submittedName>
        <fullName evidence="1">Uncharacterized protein</fullName>
    </submittedName>
</protein>
<dbReference type="RefSeq" id="XP_033429002.1">
    <property type="nucleotide sequence ID" value="XM_033567007.1"/>
</dbReference>
<gene>
    <name evidence="1" type="ORF">ATNIH1004_002312</name>
</gene>
<dbReference type="Proteomes" id="UP000324241">
    <property type="component" value="Unassembled WGS sequence"/>
</dbReference>
<accession>A0A5M9MRA2</accession>
<dbReference type="AlphaFoldDB" id="A0A5M9MRA2"/>
<comment type="caution">
    <text evidence="1">The sequence shown here is derived from an EMBL/GenBank/DDBJ whole genome shotgun (WGS) entry which is preliminary data.</text>
</comment>